<accession>I7LA40</accession>
<dbReference type="Gene3D" id="1.10.10.10">
    <property type="entry name" value="Winged helix-like DNA-binding domain superfamily/Winged helix DNA-binding domain"/>
    <property type="match status" value="1"/>
</dbReference>
<comment type="caution">
    <text evidence="2">The sequence shown here is derived from an EMBL/GenBank/DDBJ whole genome shotgun (WGS) entry which is preliminary data.</text>
</comment>
<reference evidence="2 3" key="1">
    <citation type="submission" date="2012-06" db="EMBL/GenBank/DDBJ databases">
        <title>Draft Genome Sequence of Lactobacillus pasteurii CRBIP 24.76T.</title>
        <authorList>
            <person name="Cousin S."/>
            <person name="Bouchier C."/>
            <person name="Loux V."/>
            <person name="Ma L."/>
            <person name="Creno S."/>
            <person name="Bizet C."/>
            <person name="Clermont D."/>
        </authorList>
    </citation>
    <scope>NUCLEOTIDE SEQUENCE [LARGE SCALE GENOMIC DNA]</scope>
    <source>
        <strain evidence="3">CRBIP 24.76T</strain>
    </source>
</reference>
<name>I7LA40_9LACO</name>
<dbReference type="Pfam" id="PF13749">
    <property type="entry name" value="HATPase_c_4"/>
    <property type="match status" value="1"/>
</dbReference>
<dbReference type="eggNOG" id="COG2865">
    <property type="taxonomic scope" value="Bacteria"/>
</dbReference>
<sequence>MRETRNLEFKEQLTNTFLKTVSAFANYGTGTIKFGVKDDGTIIGVQNPVDFCLNIENKINDSINPHPDYSLKIDDETNVVILTVKQGSNPPYLYKSKAYKRNDTASIEVDRSELSQLILIGENKTFDSLNSTNQRLTFSILEEALQDKLGIEKLSSDILITLNLKQKDGSYTNAGELIADRNNYRGIDIVRFGENINIILDRVSFEHVSILKQYQQSIQKYQQYYQHEEIIGSTRNIVSLIPEEAFREAIANAIVHRIWNINSQIKVSMFEDRIEIVSPGGLPQGLSRDEYLSGQISILRNPIIANIFFRLGLIEQFGTGIRRIMNTYQKSLIKPQFEIFANSIKIVLPVLKYIMNDLSDESAKIYEAIRLGSNTTAKLVKESKFGKTKVLKILNQLIEQGYIAKIGRGKATKYVISSDRS</sequence>
<dbReference type="RefSeq" id="WP_009558935.1">
    <property type="nucleotide sequence ID" value="NZ_AYZN01000004.1"/>
</dbReference>
<dbReference type="STRING" id="1423790.BN53_09240"/>
<dbReference type="InterPro" id="IPR038461">
    <property type="entry name" value="Schlafen_AlbA_2_dom_sf"/>
</dbReference>
<feature type="domain" description="Schlafen AlbA-2" evidence="1">
    <location>
        <begin position="3"/>
        <end position="107"/>
    </location>
</feature>
<dbReference type="Gene3D" id="3.30.565.60">
    <property type="match status" value="1"/>
</dbReference>
<evidence type="ECO:0000259" key="1">
    <source>
        <dbReference type="Pfam" id="PF04326"/>
    </source>
</evidence>
<dbReference type="PANTHER" id="PTHR30595:SF6">
    <property type="entry name" value="SCHLAFEN ALBA-2 DOMAIN-CONTAINING PROTEIN"/>
    <property type="match status" value="1"/>
</dbReference>
<protein>
    <submittedName>
        <fullName evidence="2">Divergent AAA domain protein</fullName>
    </submittedName>
</protein>
<dbReference type="Proteomes" id="UP000009311">
    <property type="component" value="Unassembled WGS sequence"/>
</dbReference>
<proteinExistence type="predicted"/>
<dbReference type="EMBL" id="CAKD01000001">
    <property type="protein sequence ID" value="CCI84386.1"/>
    <property type="molecule type" value="Genomic_DNA"/>
</dbReference>
<dbReference type="AlphaFoldDB" id="I7LA40"/>
<dbReference type="InterPro" id="IPR007421">
    <property type="entry name" value="Schlafen_AlbA_2_dom"/>
</dbReference>
<organism evidence="2 3">
    <name type="scientific">Lactobacillus pasteurii DSM 23907 = CRBIP 24.76</name>
    <dbReference type="NCBI Taxonomy" id="1423790"/>
    <lineage>
        <taxon>Bacteria</taxon>
        <taxon>Bacillati</taxon>
        <taxon>Bacillota</taxon>
        <taxon>Bacilli</taxon>
        <taxon>Lactobacillales</taxon>
        <taxon>Lactobacillaceae</taxon>
        <taxon>Lactobacillus</taxon>
    </lineage>
</organism>
<dbReference type="Gene3D" id="3.30.950.30">
    <property type="entry name" value="Schlafen, AAA domain"/>
    <property type="match status" value="1"/>
</dbReference>
<dbReference type="InterPro" id="IPR038475">
    <property type="entry name" value="RecG_C_sf"/>
</dbReference>
<keyword evidence="3" id="KW-1185">Reference proteome</keyword>
<dbReference type="PATRIC" id="fig|1423790.3.peg.1316"/>
<gene>
    <name evidence="2" type="ORF">BN53_09240</name>
</gene>
<evidence type="ECO:0000313" key="3">
    <source>
        <dbReference type="Proteomes" id="UP000009311"/>
    </source>
</evidence>
<evidence type="ECO:0000313" key="2">
    <source>
        <dbReference type="EMBL" id="CCI84386.1"/>
    </source>
</evidence>
<dbReference type="InterPro" id="IPR036388">
    <property type="entry name" value="WH-like_DNA-bd_sf"/>
</dbReference>
<dbReference type="PANTHER" id="PTHR30595">
    <property type="entry name" value="GLPR-RELATED TRANSCRIPTIONAL REPRESSOR"/>
    <property type="match status" value="1"/>
</dbReference>
<dbReference type="Pfam" id="PF04326">
    <property type="entry name" value="SLFN_AlbA_2"/>
    <property type="match status" value="1"/>
</dbReference>
<dbReference type="OrthoDB" id="9807907at2"/>